<dbReference type="InterPro" id="IPR029056">
    <property type="entry name" value="Ribokinase-like"/>
</dbReference>
<gene>
    <name evidence="10" type="primary">pfkB</name>
    <name evidence="10" type="ORF">NE686_04405</name>
</gene>
<keyword evidence="5 7" id="KW-0067">ATP-binding</keyword>
<evidence type="ECO:0000256" key="1">
    <source>
        <dbReference type="ARBA" id="ARBA00005380"/>
    </source>
</evidence>
<keyword evidence="3 7" id="KW-0547">Nucleotide-binding</keyword>
<dbReference type="CDD" id="cd01164">
    <property type="entry name" value="FruK_PfkB_like"/>
    <property type="match status" value="1"/>
</dbReference>
<evidence type="ECO:0000259" key="9">
    <source>
        <dbReference type="Pfam" id="PF00294"/>
    </source>
</evidence>
<evidence type="ECO:0000313" key="11">
    <source>
        <dbReference type="Proteomes" id="UP001524478"/>
    </source>
</evidence>
<keyword evidence="11" id="KW-1185">Reference proteome</keyword>
<dbReference type="InterPro" id="IPR022463">
    <property type="entry name" value="1-PFruKinase"/>
</dbReference>
<organism evidence="10 11">
    <name type="scientific">Tissierella carlieri</name>
    <dbReference type="NCBI Taxonomy" id="689904"/>
    <lineage>
        <taxon>Bacteria</taxon>
        <taxon>Bacillati</taxon>
        <taxon>Bacillota</taxon>
        <taxon>Tissierellia</taxon>
        <taxon>Tissierellales</taxon>
        <taxon>Tissierellaceae</taxon>
        <taxon>Tissierella</taxon>
    </lineage>
</organism>
<evidence type="ECO:0000256" key="7">
    <source>
        <dbReference type="PIRNR" id="PIRNR000535"/>
    </source>
</evidence>
<dbReference type="InterPro" id="IPR017583">
    <property type="entry name" value="Tagatose/fructose_Pkinase"/>
</dbReference>
<dbReference type="InterPro" id="IPR002173">
    <property type="entry name" value="Carboh/pur_kinase_PfkB_CS"/>
</dbReference>
<accession>A0ABT1S763</accession>
<dbReference type="PIRSF" id="PIRSF000535">
    <property type="entry name" value="1PFK/6PFK/LacC"/>
    <property type="match status" value="1"/>
</dbReference>
<comment type="caution">
    <text evidence="10">The sequence shown here is derived from an EMBL/GenBank/DDBJ whole genome shotgun (WGS) entry which is preliminary data.</text>
</comment>
<comment type="similarity">
    <text evidence="7">Belongs to the carbohydrate kinase PfkB family. LacC subfamily.</text>
</comment>
<comment type="catalytic activity">
    <reaction evidence="7">
        <text>D-tagatofuranose 6-phosphate + ATP = D-tagatofuranose 1,6-bisphosphate + ADP + H(+)</text>
        <dbReference type="Rhea" id="RHEA:12420"/>
        <dbReference type="ChEBI" id="CHEBI:15378"/>
        <dbReference type="ChEBI" id="CHEBI:30616"/>
        <dbReference type="ChEBI" id="CHEBI:58694"/>
        <dbReference type="ChEBI" id="CHEBI:58695"/>
        <dbReference type="ChEBI" id="CHEBI:456216"/>
        <dbReference type="EC" id="2.7.1.144"/>
    </reaction>
</comment>
<feature type="domain" description="Carbohydrate kinase PfkB" evidence="9">
    <location>
        <begin position="11"/>
        <end position="289"/>
    </location>
</feature>
<dbReference type="NCBIfam" id="TIGR03168">
    <property type="entry name" value="1-PFK"/>
    <property type="match status" value="1"/>
</dbReference>
<evidence type="ECO:0000256" key="5">
    <source>
        <dbReference type="ARBA" id="ARBA00022840"/>
    </source>
</evidence>
<dbReference type="RefSeq" id="WP_256310594.1">
    <property type="nucleotide sequence ID" value="NZ_JANGAC010000002.1"/>
</dbReference>
<keyword evidence="4 8" id="KW-0418">Kinase</keyword>
<dbReference type="PANTHER" id="PTHR46566">
    <property type="entry name" value="1-PHOSPHOFRUCTOKINASE-RELATED"/>
    <property type="match status" value="1"/>
</dbReference>
<comment type="catalytic activity">
    <reaction evidence="6 8">
        <text>beta-D-fructose 1-phosphate + ATP = beta-D-fructose 1,6-bisphosphate + ADP + H(+)</text>
        <dbReference type="Rhea" id="RHEA:14213"/>
        <dbReference type="ChEBI" id="CHEBI:15378"/>
        <dbReference type="ChEBI" id="CHEBI:30616"/>
        <dbReference type="ChEBI" id="CHEBI:32966"/>
        <dbReference type="ChEBI" id="CHEBI:138881"/>
        <dbReference type="ChEBI" id="CHEBI:456216"/>
        <dbReference type="EC" id="2.7.1.56"/>
    </reaction>
</comment>
<dbReference type="GO" id="GO:0008662">
    <property type="term" value="F:1-phosphofructokinase activity"/>
    <property type="evidence" value="ECO:0007669"/>
    <property type="project" value="UniProtKB-EC"/>
</dbReference>
<comment type="similarity">
    <text evidence="1">Belongs to the carbohydrate kinase pfkB family.</text>
</comment>
<keyword evidence="2 7" id="KW-0808">Transferase</keyword>
<dbReference type="SUPFAM" id="SSF53613">
    <property type="entry name" value="Ribokinase-like"/>
    <property type="match status" value="1"/>
</dbReference>
<comment type="function">
    <text evidence="8">Catalyzes the ATP-dependent phosphorylation of fructose-l-phosphate to fructose-l,6-bisphosphate.</text>
</comment>
<keyword evidence="7" id="KW-0423">Lactose metabolism</keyword>
<evidence type="ECO:0000256" key="8">
    <source>
        <dbReference type="RuleBase" id="RU369061"/>
    </source>
</evidence>
<evidence type="ECO:0000256" key="6">
    <source>
        <dbReference type="ARBA" id="ARBA00047745"/>
    </source>
</evidence>
<dbReference type="Proteomes" id="UP001524478">
    <property type="component" value="Unassembled WGS sequence"/>
</dbReference>
<dbReference type="PANTHER" id="PTHR46566:SF5">
    <property type="entry name" value="1-PHOSPHOFRUCTOKINASE"/>
    <property type="match status" value="1"/>
</dbReference>
<dbReference type="EC" id="2.7.1.144" evidence="7"/>
<evidence type="ECO:0000256" key="2">
    <source>
        <dbReference type="ARBA" id="ARBA00022679"/>
    </source>
</evidence>
<dbReference type="Gene3D" id="3.40.1190.20">
    <property type="match status" value="1"/>
</dbReference>
<comment type="pathway">
    <text evidence="7">Carbohydrate metabolism; D-tagatose 6-phosphate degradation; D-glyceraldehyde 3-phosphate and glycerone phosphate from D-tagatose 6-phosphate: step 1/2.</text>
</comment>
<dbReference type="NCBIfam" id="TIGR03828">
    <property type="entry name" value="pfkB"/>
    <property type="match status" value="1"/>
</dbReference>
<dbReference type="EMBL" id="JANGAC010000002">
    <property type="protein sequence ID" value="MCQ4922315.1"/>
    <property type="molecule type" value="Genomic_DNA"/>
</dbReference>
<dbReference type="InterPro" id="IPR011611">
    <property type="entry name" value="PfkB_dom"/>
</dbReference>
<proteinExistence type="inferred from homology"/>
<reference evidence="10 11" key="1">
    <citation type="submission" date="2022-06" db="EMBL/GenBank/DDBJ databases">
        <title>Isolation of gut microbiota from human fecal samples.</title>
        <authorList>
            <person name="Pamer E.G."/>
            <person name="Barat B."/>
            <person name="Waligurski E."/>
            <person name="Medina S."/>
            <person name="Paddock L."/>
            <person name="Mostad J."/>
        </authorList>
    </citation>
    <scope>NUCLEOTIDE SEQUENCE [LARGE SCALE GENOMIC DNA]</scope>
    <source>
        <strain evidence="10 11">DFI.7.95</strain>
    </source>
</reference>
<name>A0ABT1S763_9FIRM</name>
<evidence type="ECO:0000256" key="4">
    <source>
        <dbReference type="ARBA" id="ARBA00022777"/>
    </source>
</evidence>
<sequence>MILTITLNPSIDRRYNIDKIEKGKIFRTDNYQYTIGGKGLNVTKVIKTLDEPVIATGFLGGSSGDYIDKGLNNIDISHRFIKIGEETRSCLAVISSDGSQMEILERGPSISEDEISEFLKLYEELLEKVDIICASGSIPYGVPLEIYRDMINLAKKKDKKFILDASGETLRFGIDAGPYLVKPNKKELEDLTGIKIDSNEQLIRAVKDLSRKDIEIVVVSLGEEGAMAVHNDDVYKVIIPNIKALNPIGSGDSMIAGFAVAINRNYDLETMLKIGAACGTANAMESETGKVNKNNVDRIMENILIEKLT</sequence>
<protein>
    <recommendedName>
        <fullName evidence="7">Tagatose-6-phosphate kinase</fullName>
        <ecNumber evidence="7">2.7.1.144</ecNumber>
    </recommendedName>
</protein>
<evidence type="ECO:0000256" key="3">
    <source>
        <dbReference type="ARBA" id="ARBA00022741"/>
    </source>
</evidence>
<dbReference type="Pfam" id="PF00294">
    <property type="entry name" value="PfkB"/>
    <property type="match status" value="1"/>
</dbReference>
<dbReference type="PROSITE" id="PS00584">
    <property type="entry name" value="PFKB_KINASES_2"/>
    <property type="match status" value="1"/>
</dbReference>
<evidence type="ECO:0000313" key="10">
    <source>
        <dbReference type="EMBL" id="MCQ4922315.1"/>
    </source>
</evidence>